<sequence length="132" mass="16028">MDRRDKYERKVEKYVTKGFKIFFMILLGIIFIFLMGYAFMLLWNWLMPELFGLVVISYWQAIGLLVLAKILFGFGDKSPKGRGSKNKHQNKLKRFCDSKKEYSQWQHYDQFWKEEGEQAYKEYLQRNQKTDQ</sequence>
<dbReference type="EMBL" id="CP030104">
    <property type="protein sequence ID" value="AWX44743.1"/>
    <property type="molecule type" value="Genomic_DNA"/>
</dbReference>
<dbReference type="KEGG" id="spon:HME9304_01746"/>
<proteinExistence type="predicted"/>
<dbReference type="AlphaFoldDB" id="A0A2Z4LSD9"/>
<accession>A0A2Z4LSD9</accession>
<dbReference type="RefSeq" id="WP_112378190.1">
    <property type="nucleotide sequence ID" value="NZ_CP030104.1"/>
</dbReference>
<gene>
    <name evidence="2" type="ORF">HME9304_01746</name>
</gene>
<evidence type="ECO:0000313" key="2">
    <source>
        <dbReference type="EMBL" id="AWX44743.1"/>
    </source>
</evidence>
<keyword evidence="1" id="KW-0472">Membrane</keyword>
<keyword evidence="1" id="KW-0812">Transmembrane</keyword>
<evidence type="ECO:0000313" key="3">
    <source>
        <dbReference type="Proteomes" id="UP000248536"/>
    </source>
</evidence>
<dbReference type="OrthoDB" id="1099872at2"/>
<feature type="transmembrane region" description="Helical" evidence="1">
    <location>
        <begin position="50"/>
        <end position="72"/>
    </location>
</feature>
<organism evidence="2 3">
    <name type="scientific">Flagellimonas maritima</name>
    <dbReference type="NCBI Taxonomy" id="1383885"/>
    <lineage>
        <taxon>Bacteria</taxon>
        <taxon>Pseudomonadati</taxon>
        <taxon>Bacteroidota</taxon>
        <taxon>Flavobacteriia</taxon>
        <taxon>Flavobacteriales</taxon>
        <taxon>Flavobacteriaceae</taxon>
        <taxon>Flagellimonas</taxon>
    </lineage>
</organism>
<protein>
    <submittedName>
        <fullName evidence="2">Uncharacterized protein</fullName>
    </submittedName>
</protein>
<keyword evidence="1" id="KW-1133">Transmembrane helix</keyword>
<keyword evidence="3" id="KW-1185">Reference proteome</keyword>
<name>A0A2Z4LSD9_9FLAO</name>
<evidence type="ECO:0000256" key="1">
    <source>
        <dbReference type="SAM" id="Phobius"/>
    </source>
</evidence>
<dbReference type="Proteomes" id="UP000248536">
    <property type="component" value="Chromosome"/>
</dbReference>
<feature type="transmembrane region" description="Helical" evidence="1">
    <location>
        <begin position="21"/>
        <end position="44"/>
    </location>
</feature>
<reference evidence="2 3" key="1">
    <citation type="submission" date="2018-06" db="EMBL/GenBank/DDBJ databases">
        <title>Spongiibacterium sp. HME9304 Genome sequencing and assembly.</title>
        <authorList>
            <person name="Kang H."/>
            <person name="Kim H."/>
            <person name="Joh K."/>
        </authorList>
    </citation>
    <scope>NUCLEOTIDE SEQUENCE [LARGE SCALE GENOMIC DNA]</scope>
    <source>
        <strain evidence="2 3">HME9304</strain>
    </source>
</reference>